<dbReference type="GO" id="GO:0006014">
    <property type="term" value="P:D-ribose metabolic process"/>
    <property type="evidence" value="ECO:0007669"/>
    <property type="project" value="TreeGrafter"/>
</dbReference>
<feature type="binding site" evidence="3">
    <location>
        <begin position="100"/>
        <end position="103"/>
    </location>
    <ligand>
        <name>substrate</name>
    </ligand>
</feature>
<dbReference type="EMBL" id="BMJB01000002">
    <property type="protein sequence ID" value="GGA76157.1"/>
    <property type="molecule type" value="Genomic_DNA"/>
</dbReference>
<dbReference type="InterPro" id="IPR004788">
    <property type="entry name" value="Ribose5P_isomerase_type_A"/>
</dbReference>
<dbReference type="HAMAP" id="MF_00170">
    <property type="entry name" value="Rib_5P_isom_A"/>
    <property type="match status" value="1"/>
</dbReference>
<dbReference type="FunFam" id="3.40.50.1360:FF:000001">
    <property type="entry name" value="Ribose-5-phosphate isomerase A"/>
    <property type="match status" value="1"/>
</dbReference>
<feature type="binding site" evidence="3">
    <location>
        <begin position="32"/>
        <end position="35"/>
    </location>
    <ligand>
        <name>substrate</name>
    </ligand>
</feature>
<reference evidence="4" key="2">
    <citation type="submission" date="2020-09" db="EMBL/GenBank/DDBJ databases">
        <authorList>
            <person name="Sun Q."/>
            <person name="Zhou Y."/>
        </authorList>
    </citation>
    <scope>NUCLEOTIDE SEQUENCE</scope>
    <source>
        <strain evidence="4">CGMCC 1.15447</strain>
    </source>
</reference>
<evidence type="ECO:0000256" key="3">
    <source>
        <dbReference type="HAMAP-Rule" id="MF_00170"/>
    </source>
</evidence>
<evidence type="ECO:0000313" key="4">
    <source>
        <dbReference type="EMBL" id="GGA76157.1"/>
    </source>
</evidence>
<organism evidence="4 5">
    <name type="scientific">Edaphobacter acidisoli</name>
    <dbReference type="NCBI Taxonomy" id="2040573"/>
    <lineage>
        <taxon>Bacteria</taxon>
        <taxon>Pseudomonadati</taxon>
        <taxon>Acidobacteriota</taxon>
        <taxon>Terriglobia</taxon>
        <taxon>Terriglobales</taxon>
        <taxon>Acidobacteriaceae</taxon>
        <taxon>Edaphobacter</taxon>
    </lineage>
</organism>
<evidence type="ECO:0000256" key="2">
    <source>
        <dbReference type="ARBA" id="ARBA00023235"/>
    </source>
</evidence>
<comment type="catalytic activity">
    <reaction evidence="1 3">
        <text>aldehydo-D-ribose 5-phosphate = D-ribulose 5-phosphate</text>
        <dbReference type="Rhea" id="RHEA:14657"/>
        <dbReference type="ChEBI" id="CHEBI:58121"/>
        <dbReference type="ChEBI" id="CHEBI:58273"/>
        <dbReference type="EC" id="5.3.1.6"/>
    </reaction>
</comment>
<sequence>MLAMPSVDDAKVMAARKSLEFVKPGMVVGLGSGSTATHFIRLLGEQVQAGLKVRGIASSQASEELAVSLGIPVIDFRTATEIDVAIDGADEVGPELALIKGGGGALLREKIVASAAKQFVIVADGSKVVKHLGRFPLPVEVIQLAEPLVRHRLETLGLKPSRRKAKDGSDYITDEGNFILDCACGEMNDPGKIAAEIRAIVGVVEHGLFLHMATRALIADGSGVRELLP</sequence>
<dbReference type="CDD" id="cd01398">
    <property type="entry name" value="RPI_A"/>
    <property type="match status" value="1"/>
</dbReference>
<feature type="binding site" evidence="3">
    <location>
        <position position="127"/>
    </location>
    <ligand>
        <name>substrate</name>
    </ligand>
</feature>
<dbReference type="GO" id="GO:0005829">
    <property type="term" value="C:cytosol"/>
    <property type="evidence" value="ECO:0007669"/>
    <property type="project" value="TreeGrafter"/>
</dbReference>
<keyword evidence="2 3" id="KW-0413">Isomerase</keyword>
<proteinExistence type="inferred from homology"/>
<reference evidence="4" key="1">
    <citation type="journal article" date="2014" name="Int. J. Syst. Evol. Microbiol.">
        <title>Complete genome sequence of Corynebacterium casei LMG S-19264T (=DSM 44701T), isolated from a smear-ripened cheese.</title>
        <authorList>
            <consortium name="US DOE Joint Genome Institute (JGI-PGF)"/>
            <person name="Walter F."/>
            <person name="Albersmeier A."/>
            <person name="Kalinowski J."/>
            <person name="Ruckert C."/>
        </authorList>
    </citation>
    <scope>NUCLEOTIDE SEQUENCE</scope>
    <source>
        <strain evidence="4">CGMCC 1.15447</strain>
    </source>
</reference>
<comment type="caution">
    <text evidence="4">The sequence shown here is derived from an EMBL/GenBank/DDBJ whole genome shotgun (WGS) entry which is preliminary data.</text>
</comment>
<dbReference type="EC" id="5.3.1.6" evidence="3"/>
<dbReference type="InterPro" id="IPR020672">
    <property type="entry name" value="Ribose5P_isomerase_typA_subgr"/>
</dbReference>
<accession>A0A916RXY3</accession>
<dbReference type="Gene3D" id="3.40.50.1360">
    <property type="match status" value="1"/>
</dbReference>
<feature type="binding site" evidence="3">
    <location>
        <begin position="87"/>
        <end position="90"/>
    </location>
    <ligand>
        <name>substrate</name>
    </ligand>
</feature>
<dbReference type="SUPFAM" id="SSF75445">
    <property type="entry name" value="D-ribose-5-phosphate isomerase (RpiA), lid domain"/>
    <property type="match status" value="1"/>
</dbReference>
<comment type="pathway">
    <text evidence="3">Carbohydrate degradation; pentose phosphate pathway; D-ribose 5-phosphate from D-ribulose 5-phosphate (non-oxidative stage): step 1/1.</text>
</comment>
<evidence type="ECO:0000313" key="5">
    <source>
        <dbReference type="Proteomes" id="UP000648801"/>
    </source>
</evidence>
<gene>
    <name evidence="3 4" type="primary">rpiA</name>
    <name evidence="4" type="ORF">GCM10011507_29450</name>
</gene>
<dbReference type="NCBIfam" id="TIGR00021">
    <property type="entry name" value="rpiA"/>
    <property type="match status" value="1"/>
</dbReference>
<dbReference type="InterPro" id="IPR037171">
    <property type="entry name" value="NagB/RpiA_transferase-like"/>
</dbReference>
<keyword evidence="5" id="KW-1185">Reference proteome</keyword>
<comment type="similarity">
    <text evidence="3">Belongs to the ribose 5-phosphate isomerase family.</text>
</comment>
<dbReference type="GO" id="GO:0009052">
    <property type="term" value="P:pentose-phosphate shunt, non-oxidative branch"/>
    <property type="evidence" value="ECO:0007669"/>
    <property type="project" value="UniProtKB-UniRule"/>
</dbReference>
<evidence type="ECO:0000256" key="1">
    <source>
        <dbReference type="ARBA" id="ARBA00001713"/>
    </source>
</evidence>
<dbReference type="Pfam" id="PF06026">
    <property type="entry name" value="Rib_5-P_isom_A"/>
    <property type="match status" value="1"/>
</dbReference>
<dbReference type="NCBIfam" id="NF001924">
    <property type="entry name" value="PRK00702.1"/>
    <property type="match status" value="1"/>
</dbReference>
<dbReference type="SUPFAM" id="SSF100950">
    <property type="entry name" value="NagB/RpiA/CoA transferase-like"/>
    <property type="match status" value="1"/>
</dbReference>
<dbReference type="GO" id="GO:0004751">
    <property type="term" value="F:ribose-5-phosphate isomerase activity"/>
    <property type="evidence" value="ECO:0007669"/>
    <property type="project" value="UniProtKB-UniRule"/>
</dbReference>
<dbReference type="PANTHER" id="PTHR11934:SF0">
    <property type="entry name" value="RIBOSE-5-PHOSPHATE ISOMERASE"/>
    <property type="match status" value="1"/>
</dbReference>
<comment type="subunit">
    <text evidence="3">Homodimer.</text>
</comment>
<dbReference type="PANTHER" id="PTHR11934">
    <property type="entry name" value="RIBOSE-5-PHOSPHATE ISOMERASE"/>
    <property type="match status" value="1"/>
</dbReference>
<dbReference type="Proteomes" id="UP000648801">
    <property type="component" value="Unassembled WGS sequence"/>
</dbReference>
<dbReference type="Gene3D" id="3.30.70.260">
    <property type="match status" value="1"/>
</dbReference>
<name>A0A916RXY3_9BACT</name>
<comment type="function">
    <text evidence="3">Catalyzes the reversible conversion of ribose-5-phosphate to ribulose 5-phosphate.</text>
</comment>
<feature type="active site" description="Proton acceptor" evidence="3">
    <location>
        <position position="109"/>
    </location>
</feature>
<protein>
    <recommendedName>
        <fullName evidence="3">Ribose-5-phosphate isomerase A</fullName>
        <ecNumber evidence="3">5.3.1.6</ecNumber>
    </recommendedName>
    <alternativeName>
        <fullName evidence="3">Phosphoriboisomerase A</fullName>
        <shortName evidence="3">PRI</shortName>
    </alternativeName>
</protein>
<dbReference type="AlphaFoldDB" id="A0A916RXY3"/>